<evidence type="ECO:0000259" key="7">
    <source>
        <dbReference type="PROSITE" id="PS51352"/>
    </source>
</evidence>
<keyword evidence="5" id="KW-0676">Redox-active center</keyword>
<evidence type="ECO:0000313" key="8">
    <source>
        <dbReference type="EMBL" id="MFC5463243.1"/>
    </source>
</evidence>
<dbReference type="Pfam" id="PF00578">
    <property type="entry name" value="AhpC-TSA"/>
    <property type="match status" value="1"/>
</dbReference>
<dbReference type="InterPro" id="IPR050553">
    <property type="entry name" value="Thioredoxin_ResA/DsbE_sf"/>
</dbReference>
<protein>
    <submittedName>
        <fullName evidence="8">Thiol-disulfide oxidoreductase ResA</fullName>
    </submittedName>
</protein>
<dbReference type="CDD" id="cd02966">
    <property type="entry name" value="TlpA_like_family"/>
    <property type="match status" value="1"/>
</dbReference>
<dbReference type="Gene3D" id="3.40.30.10">
    <property type="entry name" value="Glutaredoxin"/>
    <property type="match status" value="1"/>
</dbReference>
<dbReference type="PROSITE" id="PS00194">
    <property type="entry name" value="THIOREDOXIN_1"/>
    <property type="match status" value="1"/>
</dbReference>
<accession>A0ABW0LBK9</accession>
<keyword evidence="9" id="KW-1185">Reference proteome</keyword>
<dbReference type="PROSITE" id="PS51352">
    <property type="entry name" value="THIOREDOXIN_2"/>
    <property type="match status" value="1"/>
</dbReference>
<dbReference type="InterPro" id="IPR036249">
    <property type="entry name" value="Thioredoxin-like_sf"/>
</dbReference>
<dbReference type="InterPro" id="IPR013766">
    <property type="entry name" value="Thioredoxin_domain"/>
</dbReference>
<evidence type="ECO:0000256" key="6">
    <source>
        <dbReference type="SAM" id="Phobius"/>
    </source>
</evidence>
<dbReference type="SUPFAM" id="SSF52833">
    <property type="entry name" value="Thioredoxin-like"/>
    <property type="match status" value="1"/>
</dbReference>
<evidence type="ECO:0000256" key="1">
    <source>
        <dbReference type="ARBA" id="ARBA00004196"/>
    </source>
</evidence>
<dbReference type="InterPro" id="IPR017937">
    <property type="entry name" value="Thioredoxin_CS"/>
</dbReference>
<keyword evidence="2" id="KW-0201">Cytochrome c-type biogenesis</keyword>
<dbReference type="Proteomes" id="UP001596147">
    <property type="component" value="Unassembled WGS sequence"/>
</dbReference>
<keyword evidence="3" id="KW-0735">Signal-anchor</keyword>
<comment type="caution">
    <text evidence="8">The sequence shown here is derived from an EMBL/GenBank/DDBJ whole genome shotgun (WGS) entry which is preliminary data.</text>
</comment>
<dbReference type="RefSeq" id="WP_144919711.1">
    <property type="nucleotide sequence ID" value="NZ_JBHSMC010000001.1"/>
</dbReference>
<evidence type="ECO:0000256" key="2">
    <source>
        <dbReference type="ARBA" id="ARBA00022748"/>
    </source>
</evidence>
<sequence>MANKKKKRLVIRTIILSIMAIAVAYTLYASFTKDKHSKVTVGDKAPNFSLVDMNGDRHELSDYKGKGIFLNFWGTYCEPCKDEMPDMENQYKVYKDQGVEILAVNVGEPDYFIEKFLDKYPLSFPVLKDKNRDVRDVYNIYNLPATFLINPEGEIIKIEEGRLTEEKIAAMMESIKP</sequence>
<keyword evidence="6" id="KW-0472">Membrane</keyword>
<evidence type="ECO:0000256" key="5">
    <source>
        <dbReference type="ARBA" id="ARBA00023284"/>
    </source>
</evidence>
<keyword evidence="6" id="KW-1133">Transmembrane helix</keyword>
<evidence type="ECO:0000313" key="9">
    <source>
        <dbReference type="Proteomes" id="UP001596147"/>
    </source>
</evidence>
<feature type="transmembrane region" description="Helical" evidence="6">
    <location>
        <begin position="9"/>
        <end position="28"/>
    </location>
</feature>
<dbReference type="EMBL" id="JBHSMC010000001">
    <property type="protein sequence ID" value="MFC5463243.1"/>
    <property type="molecule type" value="Genomic_DNA"/>
</dbReference>
<keyword evidence="4" id="KW-1015">Disulfide bond</keyword>
<comment type="subcellular location">
    <subcellularLocation>
        <location evidence="1">Cell envelope</location>
    </subcellularLocation>
</comment>
<reference evidence="9" key="1">
    <citation type="journal article" date="2019" name="Int. J. Syst. Evol. Microbiol.">
        <title>The Global Catalogue of Microorganisms (GCM) 10K type strain sequencing project: providing services to taxonomists for standard genome sequencing and annotation.</title>
        <authorList>
            <consortium name="The Broad Institute Genomics Platform"/>
            <consortium name="The Broad Institute Genome Sequencing Center for Infectious Disease"/>
            <person name="Wu L."/>
            <person name="Ma J."/>
        </authorList>
    </citation>
    <scope>NUCLEOTIDE SEQUENCE [LARGE SCALE GENOMIC DNA]</scope>
    <source>
        <strain evidence="9">CGMCC 1.12237</strain>
    </source>
</reference>
<dbReference type="InterPro" id="IPR000866">
    <property type="entry name" value="AhpC/TSA"/>
</dbReference>
<keyword evidence="6" id="KW-0812">Transmembrane</keyword>
<proteinExistence type="predicted"/>
<name>A0ABW0LBK9_9BACI</name>
<dbReference type="NCBIfam" id="NF002854">
    <property type="entry name" value="PRK03147.1"/>
    <property type="match status" value="1"/>
</dbReference>
<organism evidence="8 9">
    <name type="scientific">Lederbergia graminis</name>
    <dbReference type="NCBI Taxonomy" id="735518"/>
    <lineage>
        <taxon>Bacteria</taxon>
        <taxon>Bacillati</taxon>
        <taxon>Bacillota</taxon>
        <taxon>Bacilli</taxon>
        <taxon>Bacillales</taxon>
        <taxon>Bacillaceae</taxon>
        <taxon>Lederbergia</taxon>
    </lineage>
</organism>
<evidence type="ECO:0000256" key="4">
    <source>
        <dbReference type="ARBA" id="ARBA00023157"/>
    </source>
</evidence>
<gene>
    <name evidence="8" type="primary">resA</name>
    <name evidence="8" type="ORF">ACFPM4_00600</name>
</gene>
<dbReference type="PANTHER" id="PTHR42852:SF6">
    <property type="entry name" value="THIOL:DISULFIDE INTERCHANGE PROTEIN DSBE"/>
    <property type="match status" value="1"/>
</dbReference>
<dbReference type="PANTHER" id="PTHR42852">
    <property type="entry name" value="THIOL:DISULFIDE INTERCHANGE PROTEIN DSBE"/>
    <property type="match status" value="1"/>
</dbReference>
<evidence type="ECO:0000256" key="3">
    <source>
        <dbReference type="ARBA" id="ARBA00022968"/>
    </source>
</evidence>
<feature type="domain" description="Thioredoxin" evidence="7">
    <location>
        <begin position="39"/>
        <end position="177"/>
    </location>
</feature>